<keyword evidence="4" id="KW-1003">Cell membrane</keyword>
<dbReference type="InterPro" id="IPR001101">
    <property type="entry name" value="Plectin_repeat"/>
</dbReference>
<dbReference type="GO" id="GO:0030057">
    <property type="term" value="C:desmosome"/>
    <property type="evidence" value="ECO:0007669"/>
    <property type="project" value="UniProtKB-SubCell"/>
</dbReference>
<evidence type="ECO:0000313" key="11">
    <source>
        <dbReference type="Ensembl" id="ENSPNYP00000031776.1"/>
    </source>
</evidence>
<dbReference type="FunFam" id="3.30.160.780:FF:000001">
    <property type="entry name" value="Plectin a"/>
    <property type="match status" value="1"/>
</dbReference>
<evidence type="ECO:0000256" key="9">
    <source>
        <dbReference type="ARBA" id="ARBA00023136"/>
    </source>
</evidence>
<feature type="region of interest" description="Disordered" evidence="10">
    <location>
        <begin position="291"/>
        <end position="342"/>
    </location>
</feature>
<keyword evidence="7" id="KW-0965">Cell junction</keyword>
<comment type="similarity">
    <text evidence="3">Belongs to the plakin or cytolinker family.</text>
</comment>
<dbReference type="PANTHER" id="PTHR23169:SF26">
    <property type="entry name" value="DESMOPLAKIN"/>
    <property type="match status" value="1"/>
</dbReference>
<dbReference type="GO" id="GO:0045104">
    <property type="term" value="P:intermediate filament cytoskeleton organization"/>
    <property type="evidence" value="ECO:0007669"/>
    <property type="project" value="InterPro"/>
</dbReference>
<evidence type="ECO:0000256" key="2">
    <source>
        <dbReference type="ARBA" id="ARBA00004568"/>
    </source>
</evidence>
<comment type="subcellular location">
    <subcellularLocation>
        <location evidence="2">Cell junction</location>
        <location evidence="2">Desmosome</location>
    </subcellularLocation>
    <subcellularLocation>
        <location evidence="1">Cell membrane</location>
    </subcellularLocation>
</comment>
<keyword evidence="5" id="KW-0597">Phosphoprotein</keyword>
<evidence type="ECO:0000256" key="8">
    <source>
        <dbReference type="ARBA" id="ARBA00023054"/>
    </source>
</evidence>
<evidence type="ECO:0000256" key="3">
    <source>
        <dbReference type="ARBA" id="ARBA00009109"/>
    </source>
</evidence>
<feature type="compositionally biased region" description="Low complexity" evidence="10">
    <location>
        <begin position="301"/>
        <end position="337"/>
    </location>
</feature>
<sequence>MKDGLLKSGTTLELLEAQAASGFIVDPVNNLYLTVSEAYNRRLFGPEFKDNLLAAERAVTGYRLPGTDKTISLFQAIEKGLVEKGHGIRLLEAQIASGGIIDPEHSHRIDVNVAYKRGYLDDGMIKILSDQNADTKGFFDPNTEENLTYTELKNRCIPDKKTGLMLLPIIDKKSQESTQKNTLRKRRVLIVDPDTNKEMTVREAYDKGLIDYETFLELSDQECEWEEVTITAPDGSVKFLINDKKTGRQYDITELLEKRLIDESVVAQYRARAITINEFADIITRKTKHSSSFGQPAALGTSSVKSSSSTTSRTPLGISSVTSSSTTTKTSSSSNLRTSEEPIGAIFDTDNVEKISVTEALNRDLVDSITTQRLLEAQACTGGIVDPASGRRVSIQEACRMGIITEDMATKLKAAQKAYIGFEDVKMKRKMSVPEAVKEMWLPYEAGQRFMEFQVVTGGLYDPEMGGRRTIEDALKMGWLDGRAGQKLQDTKYHTKNLTCPKSKLKISYKEALDNCLTEESTGVKMLQASSVSSRGISSPYNVASAPGSTTGSRSGSRRSSRRNSLDLGSPISSSVSRYSISSFNSFQTKS</sequence>
<evidence type="ECO:0000256" key="4">
    <source>
        <dbReference type="ARBA" id="ARBA00022475"/>
    </source>
</evidence>
<protein>
    <submittedName>
        <fullName evidence="11">Desmoplakin-like</fullName>
    </submittedName>
</protein>
<evidence type="ECO:0000256" key="6">
    <source>
        <dbReference type="ARBA" id="ARBA00022737"/>
    </source>
</evidence>
<dbReference type="GO" id="GO:0014704">
    <property type="term" value="C:intercalated disc"/>
    <property type="evidence" value="ECO:0007669"/>
    <property type="project" value="TreeGrafter"/>
</dbReference>
<dbReference type="InterPro" id="IPR035915">
    <property type="entry name" value="Plakin_repeat_sf"/>
</dbReference>
<dbReference type="Gene3D" id="3.30.160.780">
    <property type="match status" value="1"/>
</dbReference>
<dbReference type="Ensembl" id="ENSPNYT00000032537.1">
    <property type="protein sequence ID" value="ENSPNYP00000031776.1"/>
    <property type="gene ID" value="ENSPNYG00000023973.1"/>
</dbReference>
<feature type="region of interest" description="Disordered" evidence="10">
    <location>
        <begin position="535"/>
        <end position="576"/>
    </location>
</feature>
<dbReference type="GO" id="GO:0005882">
    <property type="term" value="C:intermediate filament"/>
    <property type="evidence" value="ECO:0007669"/>
    <property type="project" value="TreeGrafter"/>
</dbReference>
<dbReference type="Pfam" id="PF00681">
    <property type="entry name" value="Plectin"/>
    <property type="match status" value="5"/>
</dbReference>
<dbReference type="GO" id="GO:0005737">
    <property type="term" value="C:cytoplasm"/>
    <property type="evidence" value="ECO:0007669"/>
    <property type="project" value="TreeGrafter"/>
</dbReference>
<dbReference type="GO" id="GO:0098609">
    <property type="term" value="P:cell-cell adhesion"/>
    <property type="evidence" value="ECO:0007669"/>
    <property type="project" value="TreeGrafter"/>
</dbReference>
<evidence type="ECO:0000256" key="5">
    <source>
        <dbReference type="ARBA" id="ARBA00022553"/>
    </source>
</evidence>
<dbReference type="AlphaFoldDB" id="A0A3B4HCZ1"/>
<reference evidence="11" key="1">
    <citation type="submission" date="2023-09" db="UniProtKB">
        <authorList>
            <consortium name="Ensembl"/>
        </authorList>
    </citation>
    <scope>IDENTIFICATION</scope>
</reference>
<dbReference type="FunFam" id="3.90.1290.10:FF:000001">
    <property type="entry name" value="Plectin a"/>
    <property type="match status" value="1"/>
</dbReference>
<dbReference type="Gene3D" id="3.90.1290.10">
    <property type="entry name" value="Plakin repeat"/>
    <property type="match status" value="2"/>
</dbReference>
<dbReference type="GO" id="GO:0005198">
    <property type="term" value="F:structural molecule activity"/>
    <property type="evidence" value="ECO:0007669"/>
    <property type="project" value="TreeGrafter"/>
</dbReference>
<dbReference type="SMART" id="SM00250">
    <property type="entry name" value="PLEC"/>
    <property type="match status" value="11"/>
</dbReference>
<organism evidence="11">
    <name type="scientific">Pundamilia nyererei</name>
    <dbReference type="NCBI Taxonomy" id="303518"/>
    <lineage>
        <taxon>Eukaryota</taxon>
        <taxon>Metazoa</taxon>
        <taxon>Chordata</taxon>
        <taxon>Craniata</taxon>
        <taxon>Vertebrata</taxon>
        <taxon>Euteleostomi</taxon>
        <taxon>Actinopterygii</taxon>
        <taxon>Neopterygii</taxon>
        <taxon>Teleostei</taxon>
        <taxon>Neoteleostei</taxon>
        <taxon>Acanthomorphata</taxon>
        <taxon>Ovalentaria</taxon>
        <taxon>Cichlomorphae</taxon>
        <taxon>Cichliformes</taxon>
        <taxon>Cichlidae</taxon>
        <taxon>African cichlids</taxon>
        <taxon>Pseudocrenilabrinae</taxon>
        <taxon>Haplochromini</taxon>
        <taxon>Pundamilia</taxon>
    </lineage>
</organism>
<evidence type="ECO:0000256" key="1">
    <source>
        <dbReference type="ARBA" id="ARBA00004236"/>
    </source>
</evidence>
<keyword evidence="8" id="KW-0175">Coiled coil</keyword>
<dbReference type="InterPro" id="IPR043197">
    <property type="entry name" value="Plakin"/>
</dbReference>
<dbReference type="SUPFAM" id="SSF75399">
    <property type="entry name" value="Plakin repeat"/>
    <property type="match status" value="3"/>
</dbReference>
<proteinExistence type="inferred from homology"/>
<keyword evidence="9" id="KW-0472">Membrane</keyword>
<keyword evidence="6" id="KW-0677">Repeat</keyword>
<dbReference type="PANTHER" id="PTHR23169">
    <property type="entry name" value="ENVOPLAKIN"/>
    <property type="match status" value="1"/>
</dbReference>
<dbReference type="Ensembl" id="ENSPNYT00000032533.1">
    <property type="protein sequence ID" value="ENSPNYP00000031772.1"/>
    <property type="gene ID" value="ENSPNYG00000023970.1"/>
</dbReference>
<dbReference type="FunFam" id="3.90.1290.10:FF:000002">
    <property type="entry name" value="Plectin a"/>
    <property type="match status" value="1"/>
</dbReference>
<evidence type="ECO:0000256" key="10">
    <source>
        <dbReference type="SAM" id="MobiDB-lite"/>
    </source>
</evidence>
<evidence type="ECO:0000256" key="7">
    <source>
        <dbReference type="ARBA" id="ARBA00022949"/>
    </source>
</evidence>
<dbReference type="STRING" id="303518.ENSPNYP00000031772"/>
<dbReference type="GO" id="GO:0042060">
    <property type="term" value="P:wound healing"/>
    <property type="evidence" value="ECO:0007669"/>
    <property type="project" value="TreeGrafter"/>
</dbReference>
<name>A0A3B4HCZ1_9CICH</name>
<dbReference type="GO" id="GO:0043588">
    <property type="term" value="P:skin development"/>
    <property type="evidence" value="ECO:0007669"/>
    <property type="project" value="TreeGrafter"/>
</dbReference>
<accession>A0A3B4HCZ1</accession>
<dbReference type="GeneTree" id="ENSGT00940000154843"/>
<dbReference type="GO" id="GO:0005886">
    <property type="term" value="C:plasma membrane"/>
    <property type="evidence" value="ECO:0007669"/>
    <property type="project" value="UniProtKB-SubCell"/>
</dbReference>